<organism evidence="2 3">
    <name type="scientific">Cavenderia fasciculata</name>
    <name type="common">Slime mold</name>
    <name type="synonym">Dictyostelium fasciculatum</name>
    <dbReference type="NCBI Taxonomy" id="261658"/>
    <lineage>
        <taxon>Eukaryota</taxon>
        <taxon>Amoebozoa</taxon>
        <taxon>Evosea</taxon>
        <taxon>Eumycetozoa</taxon>
        <taxon>Dictyostelia</taxon>
        <taxon>Acytosteliales</taxon>
        <taxon>Cavenderiaceae</taxon>
        <taxon>Cavenderia</taxon>
    </lineage>
</organism>
<reference evidence="3" key="1">
    <citation type="journal article" date="2011" name="Genome Res.">
        <title>Phylogeny-wide analysis of social amoeba genomes highlights ancient origins for complex intercellular communication.</title>
        <authorList>
            <person name="Heidel A.J."/>
            <person name="Lawal H.M."/>
            <person name="Felder M."/>
            <person name="Schilde C."/>
            <person name="Helps N.R."/>
            <person name="Tunggal B."/>
            <person name="Rivero F."/>
            <person name="John U."/>
            <person name="Schleicher M."/>
            <person name="Eichinger L."/>
            <person name="Platzer M."/>
            <person name="Noegel A.A."/>
            <person name="Schaap P."/>
            <person name="Gloeckner G."/>
        </authorList>
    </citation>
    <scope>NUCLEOTIDE SEQUENCE [LARGE SCALE GENOMIC DNA]</scope>
    <source>
        <strain evidence="3">SH3</strain>
    </source>
</reference>
<protein>
    <recommendedName>
        <fullName evidence="4">Transmembrane protein</fullName>
    </recommendedName>
</protein>
<evidence type="ECO:0000313" key="2">
    <source>
        <dbReference type="EMBL" id="EGG22016.1"/>
    </source>
</evidence>
<evidence type="ECO:0000256" key="1">
    <source>
        <dbReference type="SAM" id="Phobius"/>
    </source>
</evidence>
<evidence type="ECO:0000313" key="3">
    <source>
        <dbReference type="Proteomes" id="UP000007797"/>
    </source>
</evidence>
<keyword evidence="1" id="KW-0812">Transmembrane</keyword>
<keyword evidence="1" id="KW-0472">Membrane</keyword>
<accession>F4PQQ8</accession>
<dbReference type="KEGG" id="dfa:DFA_01905"/>
<dbReference type="AlphaFoldDB" id="F4PQQ8"/>
<feature type="transmembrane region" description="Helical" evidence="1">
    <location>
        <begin position="108"/>
        <end position="130"/>
    </location>
</feature>
<dbReference type="EMBL" id="GL883010">
    <property type="protein sequence ID" value="EGG22016.1"/>
    <property type="molecule type" value="Genomic_DNA"/>
</dbReference>
<dbReference type="GeneID" id="14872752"/>
<proteinExistence type="predicted"/>
<feature type="transmembrane region" description="Helical" evidence="1">
    <location>
        <begin position="74"/>
        <end position="96"/>
    </location>
</feature>
<keyword evidence="3" id="KW-1185">Reference proteome</keyword>
<keyword evidence="1" id="KW-1133">Transmembrane helix</keyword>
<sequence>MDNNQIANDSFKPMPKDLGPIDQFVMIDSLFRHYTVYSQIENINFKPIACTTDTLIMLLWRNQKPIQYPISLDFLLNLFLTSMMIMIIMMGGPYPYPLPTAKPMQTTLNLGVGTSLIFQTNIVYGVKLVLDTTRVYCTHMQVYRDDVFHEPTESISKFIWICSEPTESILEFICFCRESISIS</sequence>
<gene>
    <name evidence="2" type="ORF">DFA_01905</name>
</gene>
<evidence type="ECO:0008006" key="4">
    <source>
        <dbReference type="Google" id="ProtNLM"/>
    </source>
</evidence>
<dbReference type="RefSeq" id="XP_004359867.1">
    <property type="nucleotide sequence ID" value="XM_004359810.1"/>
</dbReference>
<dbReference type="Proteomes" id="UP000007797">
    <property type="component" value="Unassembled WGS sequence"/>
</dbReference>
<name>F4PQQ8_CACFS</name>